<comment type="caution">
    <text evidence="2">The sequence shown here is derived from an EMBL/GenBank/DDBJ whole genome shotgun (WGS) entry which is preliminary data.</text>
</comment>
<dbReference type="PANTHER" id="PTHR43245">
    <property type="entry name" value="BIFUNCTIONAL POLYMYXIN RESISTANCE PROTEIN ARNA"/>
    <property type="match status" value="1"/>
</dbReference>
<evidence type="ECO:0000259" key="1">
    <source>
        <dbReference type="Pfam" id="PF01370"/>
    </source>
</evidence>
<dbReference type="InterPro" id="IPR036291">
    <property type="entry name" value="NAD(P)-bd_dom_sf"/>
</dbReference>
<dbReference type="InterPro" id="IPR001509">
    <property type="entry name" value="Epimerase_deHydtase"/>
</dbReference>
<feature type="domain" description="NAD-dependent epimerase/dehydratase" evidence="1">
    <location>
        <begin position="5"/>
        <end position="203"/>
    </location>
</feature>
<dbReference type="Proteomes" id="UP000075799">
    <property type="component" value="Unassembled WGS sequence"/>
</dbReference>
<dbReference type="AlphaFoldDB" id="A0A162FTW7"/>
<dbReference type="SUPFAM" id="SSF51735">
    <property type="entry name" value="NAD(P)-binding Rossmann-fold domains"/>
    <property type="match status" value="1"/>
</dbReference>
<accession>A0A162FTW7</accession>
<gene>
    <name evidence="2" type="ORF">AZI87_17270</name>
</gene>
<dbReference type="PANTHER" id="PTHR43245:SF58">
    <property type="entry name" value="BLL5923 PROTEIN"/>
    <property type="match status" value="1"/>
</dbReference>
<evidence type="ECO:0000313" key="2">
    <source>
        <dbReference type="EMBL" id="KYG62281.1"/>
    </source>
</evidence>
<proteinExistence type="predicted"/>
<name>A0A162FTW7_BDEBC</name>
<dbReference type="Pfam" id="PF01370">
    <property type="entry name" value="Epimerase"/>
    <property type="match status" value="1"/>
</dbReference>
<reference evidence="2 3" key="1">
    <citation type="submission" date="2016-03" db="EMBL/GenBank/DDBJ databases">
        <authorList>
            <person name="Ploux O."/>
        </authorList>
    </citation>
    <scope>NUCLEOTIDE SEQUENCE [LARGE SCALE GENOMIC DNA]</scope>
    <source>
        <strain evidence="2 3">EC13</strain>
    </source>
</reference>
<sequence>MIKKVLLTGSTGFVGSNFLKRHGNDFDITCLDLRKLPLESTSFAGHDSLVHCAALVHQMQGAPEQEYFKVNYELTKALAEKAKQEGVKHFIFISTAHVYGDSGSLTDHQTRLTEETVCHPHDPYGRSKLAAEEFLLTVQSNDFTVSIIRPPMVYGKGAKGNIVSLAKLIKLCPLLPLDYTKNRRSIVFVGNLCHFIALTVEKKAPGILLPQDAEAVSISTLVKEIAGAMDRKIILFSIPTVLLNLIFKASKKLSLRLFGSLAMDSSISNKKLGYTAKYSTREGLRELVT</sequence>
<dbReference type="EMBL" id="LUKD01000009">
    <property type="protein sequence ID" value="KYG62281.1"/>
    <property type="molecule type" value="Genomic_DNA"/>
</dbReference>
<dbReference type="InterPro" id="IPR050177">
    <property type="entry name" value="Lipid_A_modif_metabolic_enz"/>
</dbReference>
<protein>
    <recommendedName>
        <fullName evidence="1">NAD-dependent epimerase/dehydratase domain-containing protein</fullName>
    </recommendedName>
</protein>
<dbReference type="Gene3D" id="3.40.50.720">
    <property type="entry name" value="NAD(P)-binding Rossmann-like Domain"/>
    <property type="match status" value="1"/>
</dbReference>
<organism evidence="2 3">
    <name type="scientific">Bdellovibrio bacteriovorus</name>
    <dbReference type="NCBI Taxonomy" id="959"/>
    <lineage>
        <taxon>Bacteria</taxon>
        <taxon>Pseudomonadati</taxon>
        <taxon>Bdellovibrionota</taxon>
        <taxon>Bdellovibrionia</taxon>
        <taxon>Bdellovibrionales</taxon>
        <taxon>Pseudobdellovibrionaceae</taxon>
        <taxon>Bdellovibrio</taxon>
    </lineage>
</organism>
<dbReference type="OrthoDB" id="9801056at2"/>
<dbReference type="RefSeq" id="WP_063209668.1">
    <property type="nucleotide sequence ID" value="NZ_LUKD01000009.1"/>
</dbReference>
<evidence type="ECO:0000313" key="3">
    <source>
        <dbReference type="Proteomes" id="UP000075799"/>
    </source>
</evidence>